<dbReference type="SUPFAM" id="SSF53756">
    <property type="entry name" value="UDP-Glycosyltransferase/glycogen phosphorylase"/>
    <property type="match status" value="1"/>
</dbReference>
<dbReference type="InterPro" id="IPR001296">
    <property type="entry name" value="Glyco_trans_1"/>
</dbReference>
<sequence length="754" mass="85420">MKKSKVNPLSHYLLHGKSEGRVGLFEIEKHGKEGKQAFNSNKESIVVVSHESSATGAPLVGLNIGNELSKKYNIIHYILRESDLHEDFSERSCMVITDLKHRVFLISVKILQWLEQKYKIKSIICNSVETIDILQAANKLCIPSISLIHEFADYTRPVGKITNTVMMADKVVVPANIILDSLKRELKKTCNISITPNNISVYPQGKLPYIPAGHGKSLTAEQLRSKLKLERDTKLIVGAGFAQIRKGVDLFVDTAIKIKKKYKGKCKFVWVGSGYKPETDLAYSVWIEPHIENASMQDDIVFLEHQSSLDPILSITDVFCLTSRLDPFPNVVIDALQADVHVACFDKSTGCAEFLNRNRSNSSIAGYLDTEDLSNKIVSYIKQKNSQRGINKRLVAEKLDFSKYVQFIERCIDEARAFRDKSQSIDQFLSETHEFDSDYNDHNNKETAQKYYVERCLKGIHIRNPKPGFSDLEWISNEENGNYFTVPLYNALKKQISSTHKSVLLKDDTKGTSKLKSAQMYAVHLHLFYTDLASEFSDYFSNLPGNFDLFITVLDGEDIDAVKEKFKLCGARDTKVISVKNIGRDIAPLIIDLKEEITSGNYAFIGHFHSKKSLEVGGGLGDRWRKYLMNNLIGTEATAQQVLSLFNDNQIGLIFADDYHISDFGTNKVFADKICSDIGLPSMEHAFIFPLGTMFWARPQILLPLFESNFSTYLQQEPLPYDGSFMHAIERLIPHLCESSGYSYLTVYTENNYW</sequence>
<feature type="domain" description="Glycosyl transferase family 1" evidence="3">
    <location>
        <begin position="221"/>
        <end position="391"/>
    </location>
</feature>
<dbReference type="Pfam" id="PF05045">
    <property type="entry name" value="RgpF"/>
    <property type="match status" value="1"/>
</dbReference>
<evidence type="ECO:0000256" key="1">
    <source>
        <dbReference type="ARBA" id="ARBA00022676"/>
    </source>
</evidence>
<comment type="caution">
    <text evidence="4">The sequence shown here is derived from an EMBL/GenBank/DDBJ whole genome shotgun (WGS) entry which is preliminary data.</text>
</comment>
<keyword evidence="2" id="KW-0808">Transferase</keyword>
<evidence type="ECO:0000256" key="2">
    <source>
        <dbReference type="ARBA" id="ARBA00022679"/>
    </source>
</evidence>
<dbReference type="PANTHER" id="PTHR12526:SF629">
    <property type="entry name" value="TEICHURONIC ACID BIOSYNTHESIS GLYCOSYLTRANSFERASE TUAH-RELATED"/>
    <property type="match status" value="1"/>
</dbReference>
<reference evidence="4 5" key="1">
    <citation type="submission" date="2015-03" db="EMBL/GenBank/DDBJ databases">
        <authorList>
            <person name="Krishnan R."/>
            <person name="Midha S."/>
            <person name="Patil P.B."/>
            <person name="Rameshkumar N."/>
        </authorList>
    </citation>
    <scope>NUCLEOTIDE SEQUENCE [LARGE SCALE GENOMIC DNA]</scope>
    <source>
        <strain evidence="4 5">L1E11</strain>
    </source>
</reference>
<name>A0ABX5M204_9GAMM</name>
<keyword evidence="5" id="KW-1185">Reference proteome</keyword>
<dbReference type="Gene3D" id="3.40.50.2000">
    <property type="entry name" value="Glycogen Phosphorylase B"/>
    <property type="match status" value="2"/>
</dbReference>
<evidence type="ECO:0000313" key="5">
    <source>
        <dbReference type="Proteomes" id="UP000248090"/>
    </source>
</evidence>
<organism evidence="4 5">
    <name type="scientific">Pokkaliibacter plantistimulans</name>
    <dbReference type="NCBI Taxonomy" id="1635171"/>
    <lineage>
        <taxon>Bacteria</taxon>
        <taxon>Pseudomonadati</taxon>
        <taxon>Pseudomonadota</taxon>
        <taxon>Gammaproteobacteria</taxon>
        <taxon>Oceanospirillales</taxon>
        <taxon>Balneatrichaceae</taxon>
        <taxon>Pokkaliibacter</taxon>
    </lineage>
</organism>
<proteinExistence type="predicted"/>
<evidence type="ECO:0000259" key="3">
    <source>
        <dbReference type="Pfam" id="PF00534"/>
    </source>
</evidence>
<evidence type="ECO:0000313" key="4">
    <source>
        <dbReference type="EMBL" id="PXF31985.1"/>
    </source>
</evidence>
<dbReference type="PANTHER" id="PTHR12526">
    <property type="entry name" value="GLYCOSYLTRANSFERASE"/>
    <property type="match status" value="1"/>
</dbReference>
<protein>
    <recommendedName>
        <fullName evidence="3">Glycosyl transferase family 1 domain-containing protein</fullName>
    </recommendedName>
</protein>
<gene>
    <name evidence="4" type="ORF">WH50_07145</name>
</gene>
<keyword evidence="1" id="KW-0328">Glycosyltransferase</keyword>
<accession>A0ABX5M204</accession>
<dbReference type="EMBL" id="LAPT01000028">
    <property type="protein sequence ID" value="PXF31985.1"/>
    <property type="molecule type" value="Genomic_DNA"/>
</dbReference>
<dbReference type="InterPro" id="IPR007739">
    <property type="entry name" value="RgpF"/>
</dbReference>
<dbReference type="Pfam" id="PF00534">
    <property type="entry name" value="Glycos_transf_1"/>
    <property type="match status" value="1"/>
</dbReference>
<dbReference type="Proteomes" id="UP000248090">
    <property type="component" value="Unassembled WGS sequence"/>
</dbReference>